<dbReference type="PANTHER" id="PTHR43028">
    <property type="entry name" value="3'(2'),5'-BISPHOSPHATE NUCLEOTIDASE 1"/>
    <property type="match status" value="1"/>
</dbReference>
<dbReference type="PROSITE" id="PS00629">
    <property type="entry name" value="IMP_1"/>
    <property type="match status" value="1"/>
</dbReference>
<evidence type="ECO:0000256" key="6">
    <source>
        <dbReference type="ARBA" id="ARBA00041694"/>
    </source>
</evidence>
<accession>A0A2M7GAM0</accession>
<proteinExistence type="predicted"/>
<dbReference type="Gene3D" id="3.40.190.80">
    <property type="match status" value="1"/>
</dbReference>
<reference evidence="10 11" key="1">
    <citation type="submission" date="2017-09" db="EMBL/GenBank/DDBJ databases">
        <title>Depth-based differentiation of microbial function through sediment-hosted aquifers and enrichment of novel symbionts in the deep terrestrial subsurface.</title>
        <authorList>
            <person name="Probst A.J."/>
            <person name="Ladd B."/>
            <person name="Jarett J.K."/>
            <person name="Geller-Mcgrath D.E."/>
            <person name="Sieber C.M."/>
            <person name="Emerson J.B."/>
            <person name="Anantharaman K."/>
            <person name="Thomas B.C."/>
            <person name="Malmstrom R."/>
            <person name="Stieglmeier M."/>
            <person name="Klingl A."/>
            <person name="Woyke T."/>
            <person name="Ryan C.M."/>
            <person name="Banfield J.F."/>
        </authorList>
    </citation>
    <scope>NUCLEOTIDE SEQUENCE [LARGE SCALE GENOMIC DNA]</scope>
    <source>
        <strain evidence="10">CG17_big_fil_post_rev_8_21_14_2_50_48_46</strain>
    </source>
</reference>
<feature type="binding site" evidence="9">
    <location>
        <position position="112"/>
    </location>
    <ligand>
        <name>Mg(2+)</name>
        <dbReference type="ChEBI" id="CHEBI:18420"/>
        <label>1</label>
        <note>catalytic</note>
    </ligand>
</feature>
<dbReference type="GO" id="GO:0046854">
    <property type="term" value="P:phosphatidylinositol phosphate biosynthetic process"/>
    <property type="evidence" value="ECO:0007669"/>
    <property type="project" value="InterPro"/>
</dbReference>
<evidence type="ECO:0000256" key="8">
    <source>
        <dbReference type="ARBA" id="ARBA00044544"/>
    </source>
</evidence>
<organism evidence="10 11">
    <name type="scientific">bacterium (Candidatus Blackallbacteria) CG17_big_fil_post_rev_8_21_14_2_50_48_46</name>
    <dbReference type="NCBI Taxonomy" id="2014261"/>
    <lineage>
        <taxon>Bacteria</taxon>
        <taxon>Candidatus Blackallbacteria</taxon>
    </lineage>
</organism>
<feature type="binding site" evidence="9">
    <location>
        <position position="94"/>
    </location>
    <ligand>
        <name>Mg(2+)</name>
        <dbReference type="ChEBI" id="CHEBI:18420"/>
        <label>1</label>
        <note>catalytic</note>
    </ligand>
</feature>
<dbReference type="Gene3D" id="3.30.540.10">
    <property type="entry name" value="Fructose-1,6-Bisphosphatase, subunit A, domain 1"/>
    <property type="match status" value="1"/>
</dbReference>
<dbReference type="InterPro" id="IPR050725">
    <property type="entry name" value="CysQ/Inositol_MonoPase"/>
</dbReference>
<protein>
    <recommendedName>
        <fullName evidence="6">3'(2'),5-bisphosphonucleoside 3'(2')-phosphohydrolase</fullName>
    </recommendedName>
    <alternativeName>
        <fullName evidence="8">3'-phosphoadenosine 5'-phosphate phosphatase</fullName>
    </alternativeName>
    <alternativeName>
        <fullName evidence="7">DPNPase</fullName>
    </alternativeName>
</protein>
<dbReference type="PANTHER" id="PTHR43028:SF5">
    <property type="entry name" value="3'(2'),5'-BISPHOSPHATE NUCLEOTIDASE 1"/>
    <property type="match status" value="1"/>
</dbReference>
<dbReference type="CDD" id="cd01638">
    <property type="entry name" value="CysQ"/>
    <property type="match status" value="1"/>
</dbReference>
<evidence type="ECO:0000313" key="10">
    <source>
        <dbReference type="EMBL" id="PIW19204.1"/>
    </source>
</evidence>
<name>A0A2M7GAM0_9BACT</name>
<dbReference type="PROSITE" id="PS00630">
    <property type="entry name" value="IMP_2"/>
    <property type="match status" value="1"/>
</dbReference>
<dbReference type="AlphaFoldDB" id="A0A2M7GAM0"/>
<evidence type="ECO:0000256" key="9">
    <source>
        <dbReference type="PIRSR" id="PIRSR600760-2"/>
    </source>
</evidence>
<dbReference type="Pfam" id="PF00459">
    <property type="entry name" value="Inositol_P"/>
    <property type="match status" value="1"/>
</dbReference>
<dbReference type="FunFam" id="3.30.540.10:FF:000003">
    <property type="entry name" value="Inositol-1-monophosphatase"/>
    <property type="match status" value="1"/>
</dbReference>
<evidence type="ECO:0000256" key="2">
    <source>
        <dbReference type="ARBA" id="ARBA00001946"/>
    </source>
</evidence>
<dbReference type="GO" id="GO:0046872">
    <property type="term" value="F:metal ion binding"/>
    <property type="evidence" value="ECO:0007669"/>
    <property type="project" value="UniProtKB-KW"/>
</dbReference>
<dbReference type="InterPro" id="IPR000760">
    <property type="entry name" value="Inositol_monophosphatase-like"/>
</dbReference>
<feature type="binding site" evidence="9">
    <location>
        <position position="240"/>
    </location>
    <ligand>
        <name>Mg(2+)</name>
        <dbReference type="ChEBI" id="CHEBI:18420"/>
        <label>1</label>
        <note>catalytic</note>
    </ligand>
</feature>
<dbReference type="InterPro" id="IPR020550">
    <property type="entry name" value="Inositol_monophosphatase_CS"/>
</dbReference>
<evidence type="ECO:0000313" key="11">
    <source>
        <dbReference type="Proteomes" id="UP000231019"/>
    </source>
</evidence>
<gene>
    <name evidence="10" type="ORF">COW36_01985</name>
</gene>
<evidence type="ECO:0000256" key="4">
    <source>
        <dbReference type="ARBA" id="ARBA00022801"/>
    </source>
</evidence>
<evidence type="ECO:0000256" key="3">
    <source>
        <dbReference type="ARBA" id="ARBA00022723"/>
    </source>
</evidence>
<keyword evidence="5 9" id="KW-0460">Magnesium</keyword>
<dbReference type="PRINTS" id="PR00377">
    <property type="entry name" value="IMPHPHTASES"/>
</dbReference>
<dbReference type="InterPro" id="IPR020583">
    <property type="entry name" value="Inositol_monoP_metal-BS"/>
</dbReference>
<comment type="catalytic activity">
    <reaction evidence="1">
        <text>adenosine 3',5'-bisphosphate + H2O = AMP + phosphate</text>
        <dbReference type="Rhea" id="RHEA:10040"/>
        <dbReference type="ChEBI" id="CHEBI:15377"/>
        <dbReference type="ChEBI" id="CHEBI:43474"/>
        <dbReference type="ChEBI" id="CHEBI:58343"/>
        <dbReference type="ChEBI" id="CHEBI:456215"/>
        <dbReference type="EC" id="3.1.3.7"/>
    </reaction>
</comment>
<feature type="binding site" evidence="9">
    <location>
        <position position="115"/>
    </location>
    <ligand>
        <name>Mg(2+)</name>
        <dbReference type="ChEBI" id="CHEBI:18420"/>
        <label>1</label>
        <note>catalytic</note>
    </ligand>
</feature>
<keyword evidence="4" id="KW-0378">Hydrolase</keyword>
<dbReference type="GO" id="GO:0008441">
    <property type="term" value="F:3'(2'),5'-bisphosphate nucleotidase activity"/>
    <property type="evidence" value="ECO:0007669"/>
    <property type="project" value="UniProtKB-EC"/>
</dbReference>
<evidence type="ECO:0000256" key="7">
    <source>
        <dbReference type="ARBA" id="ARBA00042530"/>
    </source>
</evidence>
<dbReference type="SUPFAM" id="SSF56655">
    <property type="entry name" value="Carbohydrate phosphatase"/>
    <property type="match status" value="1"/>
</dbReference>
<comment type="cofactor">
    <cofactor evidence="2 9">
        <name>Mg(2+)</name>
        <dbReference type="ChEBI" id="CHEBI:18420"/>
    </cofactor>
</comment>
<dbReference type="EMBL" id="PFFQ01000005">
    <property type="protein sequence ID" value="PIW19204.1"/>
    <property type="molecule type" value="Genomic_DNA"/>
</dbReference>
<evidence type="ECO:0000256" key="5">
    <source>
        <dbReference type="ARBA" id="ARBA00022842"/>
    </source>
</evidence>
<sequence>MLAWFPLTGKPLFRLFVRGVFEFMPTTTAYQRELDLTREIAREAGQIILTHYDTDYAIQMKAGQEPVTIADKTSSQYIVSALEKAFPKDLVVSEESSLPSGLESHSRIWIIDPMDGTKEFINHNGEFSVMIGMIEEGRPVVGVVYQPVTGYMYWAAKGQGSYSRRDQQIQSMQTSVNTDFAKIKIAASRSHLTDELLEIYQALGIQEIIRSGSVGLKLAMIARQTCDIYLNLSGMTSCWDTCAPEIILTEAGGQVTNLSGEPLDYSFRQLKNSDGVVASNGVVHAQLLEKIQTILEGHYQAEIASVDAEEGDEDLAP</sequence>
<comment type="caution">
    <text evidence="10">The sequence shown here is derived from an EMBL/GenBank/DDBJ whole genome shotgun (WGS) entry which is preliminary data.</text>
</comment>
<dbReference type="Proteomes" id="UP000231019">
    <property type="component" value="Unassembled WGS sequence"/>
</dbReference>
<keyword evidence="3 9" id="KW-0479">Metal-binding</keyword>
<evidence type="ECO:0000256" key="1">
    <source>
        <dbReference type="ARBA" id="ARBA00001625"/>
    </source>
</evidence>